<feature type="repeat" description="WD" evidence="3">
    <location>
        <begin position="20"/>
        <end position="61"/>
    </location>
</feature>
<proteinExistence type="predicted"/>
<feature type="repeat" description="WD" evidence="3">
    <location>
        <begin position="238"/>
        <end position="279"/>
    </location>
</feature>
<evidence type="ECO:0000313" key="5">
    <source>
        <dbReference type="EMBL" id="KAG1803859.1"/>
    </source>
</evidence>
<name>A0A9P7J5N6_9AGAM</name>
<dbReference type="InterPro" id="IPR020472">
    <property type="entry name" value="WD40_PAC1"/>
</dbReference>
<dbReference type="EMBL" id="JABBWE010000004">
    <property type="protein sequence ID" value="KAG1803859.1"/>
    <property type="molecule type" value="Genomic_DNA"/>
</dbReference>
<keyword evidence="1 3" id="KW-0853">WD repeat</keyword>
<keyword evidence="2" id="KW-0677">Repeat</keyword>
<reference evidence="5" key="1">
    <citation type="journal article" date="2020" name="New Phytol.">
        <title>Comparative genomics reveals dynamic genome evolution in host specialist ectomycorrhizal fungi.</title>
        <authorList>
            <person name="Lofgren L.A."/>
            <person name="Nguyen N.H."/>
            <person name="Vilgalys R."/>
            <person name="Ruytinx J."/>
            <person name="Liao H.L."/>
            <person name="Branco S."/>
            <person name="Kuo A."/>
            <person name="LaButti K."/>
            <person name="Lipzen A."/>
            <person name="Andreopoulos W."/>
            <person name="Pangilinan J."/>
            <person name="Riley R."/>
            <person name="Hundley H."/>
            <person name="Na H."/>
            <person name="Barry K."/>
            <person name="Grigoriev I.V."/>
            <person name="Stajich J.E."/>
            <person name="Kennedy P.G."/>
        </authorList>
    </citation>
    <scope>NUCLEOTIDE SEQUENCE</scope>
    <source>
        <strain evidence="5">S12</strain>
    </source>
</reference>
<evidence type="ECO:0000256" key="3">
    <source>
        <dbReference type="PROSITE-ProRule" id="PRU00221"/>
    </source>
</evidence>
<gene>
    <name evidence="5" type="ORF">HD556DRAFT_1523808</name>
</gene>
<dbReference type="InterPro" id="IPR001680">
    <property type="entry name" value="WD40_rpt"/>
</dbReference>
<dbReference type="InterPro" id="IPR036322">
    <property type="entry name" value="WD40_repeat_dom_sf"/>
</dbReference>
<evidence type="ECO:0000313" key="6">
    <source>
        <dbReference type="Proteomes" id="UP000719766"/>
    </source>
</evidence>
<dbReference type="SMART" id="SM00320">
    <property type="entry name" value="WD40"/>
    <property type="match status" value="7"/>
</dbReference>
<dbReference type="Proteomes" id="UP000719766">
    <property type="component" value="Unassembled WGS sequence"/>
</dbReference>
<feature type="repeat" description="WD" evidence="3">
    <location>
        <begin position="107"/>
        <end position="148"/>
    </location>
</feature>
<dbReference type="PROSITE" id="PS50294">
    <property type="entry name" value="WD_REPEATS_REGION"/>
    <property type="match status" value="5"/>
</dbReference>
<feature type="repeat" description="WD" evidence="3">
    <location>
        <begin position="65"/>
        <end position="106"/>
    </location>
</feature>
<comment type="caution">
    <text evidence="5">The sequence shown here is derived from an EMBL/GenBank/DDBJ whole genome shotgun (WGS) entry which is preliminary data.</text>
</comment>
<organism evidence="5 6">
    <name type="scientific">Suillus plorans</name>
    <dbReference type="NCBI Taxonomy" id="116603"/>
    <lineage>
        <taxon>Eukaryota</taxon>
        <taxon>Fungi</taxon>
        <taxon>Dikarya</taxon>
        <taxon>Basidiomycota</taxon>
        <taxon>Agaricomycotina</taxon>
        <taxon>Agaricomycetes</taxon>
        <taxon>Agaricomycetidae</taxon>
        <taxon>Boletales</taxon>
        <taxon>Suillineae</taxon>
        <taxon>Suillaceae</taxon>
        <taxon>Suillus</taxon>
    </lineage>
</organism>
<evidence type="ECO:0000256" key="4">
    <source>
        <dbReference type="SAM" id="MobiDB-lite"/>
    </source>
</evidence>
<dbReference type="PROSITE" id="PS50082">
    <property type="entry name" value="WD_REPEATS_2"/>
    <property type="match status" value="6"/>
</dbReference>
<keyword evidence="6" id="KW-1185">Reference proteome</keyword>
<dbReference type="InterPro" id="IPR019775">
    <property type="entry name" value="WD40_repeat_CS"/>
</dbReference>
<sequence length="688" mass="76887">MSSTAARIKRASTIKIQKMMRGHTKLVRGVAHLPGGQRIITCSRDGSLRLWDLESCTQIGEEWRDEGDEIGVWSMALSPNGRTIASSYLDGTVRLWDVETRKVITKWKEPSGDVNSVCWSPDGVQVVVGSADGTARVWNVESGKPLIVQGLNPIQTGHESVYVVSYSPKATKIATGGYSEDGIEIRDAKTGKLLSIIKHEYAVWSLAWTSDENKLISGSGNGSLRIFDTATWHQIAVLDGHNQVVEAITLFRNDRLLASTSWDKTARLWNLDTNLSIGLPLKHEKDVEFAAFSADGKMLSTACADENAYVWNIHAILKASGLENLLSIPAQQSGLKKKKSFSNVLANATQHPAPLQLPGLLDDLQDCDHFPTSNSLHPLPFVHRRRSAFAPFRESRPRTLQVRLPPLFHPSQPDVEDPIELQQRSGLSTSSSRTRVVEVAAQQDNQVLHVARPPERASDKEKRIKNLTWWNRFILILFCASHSPVDGSSSYISFAISPMTSVDISHPNLCVKKWRHVLDIFPALDSVMHGCFSKENKTTYLPVRSNVLPHPSTLHATKPPADFPCQYESSTTSRFHRDRFLHRCRSVFAPSWGSPPRAFLARLPHLFYHSPPDTNEQVEPQQRPGLSTSSRRSPPVVDVPALDDKKALYVTWWPEPASHRAKRVENHKWWARVVLFLCCVSPSTEDGH</sequence>
<dbReference type="Gene3D" id="2.130.10.10">
    <property type="entry name" value="YVTN repeat-like/Quinoprotein amine dehydrogenase"/>
    <property type="match status" value="2"/>
</dbReference>
<dbReference type="SUPFAM" id="SSF50978">
    <property type="entry name" value="WD40 repeat-like"/>
    <property type="match status" value="1"/>
</dbReference>
<protein>
    <submittedName>
        <fullName evidence="5">WD40-repeat-containing domain protein</fullName>
    </submittedName>
</protein>
<dbReference type="RefSeq" id="XP_041166205.1">
    <property type="nucleotide sequence ID" value="XM_041309223.1"/>
</dbReference>
<dbReference type="OrthoDB" id="340259at2759"/>
<dbReference type="PANTHER" id="PTHR19848">
    <property type="entry name" value="WD40 REPEAT PROTEIN"/>
    <property type="match status" value="1"/>
</dbReference>
<accession>A0A9P7J5N6</accession>
<evidence type="ECO:0000256" key="2">
    <source>
        <dbReference type="ARBA" id="ARBA00022737"/>
    </source>
</evidence>
<feature type="repeat" description="WD" evidence="3">
    <location>
        <begin position="196"/>
        <end position="237"/>
    </location>
</feature>
<dbReference type="AlphaFoldDB" id="A0A9P7J5N6"/>
<dbReference type="InterPro" id="IPR015943">
    <property type="entry name" value="WD40/YVTN_repeat-like_dom_sf"/>
</dbReference>
<dbReference type="GeneID" id="64602987"/>
<dbReference type="Pfam" id="PF00400">
    <property type="entry name" value="WD40"/>
    <property type="match status" value="6"/>
</dbReference>
<feature type="compositionally biased region" description="Polar residues" evidence="4">
    <location>
        <begin position="612"/>
        <end position="632"/>
    </location>
</feature>
<dbReference type="PRINTS" id="PR00320">
    <property type="entry name" value="GPROTEINBRPT"/>
</dbReference>
<dbReference type="CDD" id="cd00200">
    <property type="entry name" value="WD40"/>
    <property type="match status" value="1"/>
</dbReference>
<feature type="region of interest" description="Disordered" evidence="4">
    <location>
        <begin position="611"/>
        <end position="637"/>
    </location>
</feature>
<dbReference type="PANTHER" id="PTHR19848:SF8">
    <property type="entry name" value="F-BOX AND WD REPEAT DOMAIN CONTAINING 7"/>
    <property type="match status" value="1"/>
</dbReference>
<feature type="repeat" description="WD" evidence="3">
    <location>
        <begin position="280"/>
        <end position="313"/>
    </location>
</feature>
<dbReference type="PROSITE" id="PS00678">
    <property type="entry name" value="WD_REPEATS_1"/>
    <property type="match status" value="4"/>
</dbReference>
<evidence type="ECO:0000256" key="1">
    <source>
        <dbReference type="ARBA" id="ARBA00022574"/>
    </source>
</evidence>